<dbReference type="SUPFAM" id="SSF54593">
    <property type="entry name" value="Glyoxalase/Bleomycin resistance protein/Dihydroxybiphenyl dioxygenase"/>
    <property type="match status" value="1"/>
</dbReference>
<dbReference type="EMBL" id="SMRT01000003">
    <property type="protein sequence ID" value="TDF98791.1"/>
    <property type="molecule type" value="Genomic_DNA"/>
</dbReference>
<name>A0A4R5KSL7_9BACL</name>
<dbReference type="CDD" id="cd08349">
    <property type="entry name" value="BLMA_like"/>
    <property type="match status" value="1"/>
</dbReference>
<sequence length="130" mass="15007">MENNVNNFKSVTPILRIFEPELAKRFYIGYLEFQLDWEHRFEDDAPLYMQLSKDGCRLHLSEHHGDCCPGAAVRIEVADIEELHARLLAKPYKYARPGLELTPWQTKEIQVIDPFGNRIVLYAAAANHPA</sequence>
<organism evidence="5 6">
    <name type="scientific">Paenibacillus piri</name>
    <dbReference type="NCBI Taxonomy" id="2547395"/>
    <lineage>
        <taxon>Bacteria</taxon>
        <taxon>Bacillati</taxon>
        <taxon>Bacillota</taxon>
        <taxon>Bacilli</taxon>
        <taxon>Bacillales</taxon>
        <taxon>Paenibacillaceae</taxon>
        <taxon>Paenibacillus</taxon>
    </lineage>
</organism>
<keyword evidence="6" id="KW-1185">Reference proteome</keyword>
<evidence type="ECO:0000256" key="1">
    <source>
        <dbReference type="ARBA" id="ARBA00011051"/>
    </source>
</evidence>
<gene>
    <name evidence="5" type="ORF">E1757_09740</name>
</gene>
<proteinExistence type="inferred from homology"/>
<dbReference type="InterPro" id="IPR037523">
    <property type="entry name" value="VOC_core"/>
</dbReference>
<dbReference type="InterPro" id="IPR000335">
    <property type="entry name" value="Bleomycin-R"/>
</dbReference>
<dbReference type="GO" id="GO:0046677">
    <property type="term" value="P:response to antibiotic"/>
    <property type="evidence" value="ECO:0007669"/>
    <property type="project" value="UniProtKB-KW"/>
</dbReference>
<dbReference type="Gene3D" id="3.10.180.10">
    <property type="entry name" value="2,3-Dihydroxybiphenyl 1,2-Dioxygenase, domain 1"/>
    <property type="match status" value="1"/>
</dbReference>
<dbReference type="Proteomes" id="UP000295636">
    <property type="component" value="Unassembled WGS sequence"/>
</dbReference>
<dbReference type="PROSITE" id="PS51819">
    <property type="entry name" value="VOC"/>
    <property type="match status" value="1"/>
</dbReference>
<evidence type="ECO:0000313" key="5">
    <source>
        <dbReference type="EMBL" id="TDF98791.1"/>
    </source>
</evidence>
<evidence type="ECO:0000256" key="3">
    <source>
        <dbReference type="ARBA" id="ARBA00023251"/>
    </source>
</evidence>
<accession>A0A4R5KSL7</accession>
<dbReference type="InterPro" id="IPR029068">
    <property type="entry name" value="Glyas_Bleomycin-R_OHBP_Dase"/>
</dbReference>
<feature type="domain" description="VOC" evidence="4">
    <location>
        <begin position="7"/>
        <end position="124"/>
    </location>
</feature>
<dbReference type="RefSeq" id="WP_133227185.1">
    <property type="nucleotide sequence ID" value="NZ_SMRT01000003.1"/>
</dbReference>
<evidence type="ECO:0000313" key="6">
    <source>
        <dbReference type="Proteomes" id="UP000295636"/>
    </source>
</evidence>
<evidence type="ECO:0000256" key="2">
    <source>
        <dbReference type="ARBA" id="ARBA00021572"/>
    </source>
</evidence>
<keyword evidence="3" id="KW-0046">Antibiotic resistance</keyword>
<comment type="caution">
    <text evidence="5">The sequence shown here is derived from an EMBL/GenBank/DDBJ whole genome shotgun (WGS) entry which is preliminary data.</text>
</comment>
<reference evidence="5 6" key="1">
    <citation type="submission" date="2019-03" db="EMBL/GenBank/DDBJ databases">
        <title>This is whole genome sequence of Paenibacillus sp MS74 strain.</title>
        <authorList>
            <person name="Trinh H.N."/>
        </authorList>
    </citation>
    <scope>NUCLEOTIDE SEQUENCE [LARGE SCALE GENOMIC DNA]</scope>
    <source>
        <strain evidence="5 6">MS74</strain>
    </source>
</reference>
<dbReference type="AlphaFoldDB" id="A0A4R5KSL7"/>
<evidence type="ECO:0000259" key="4">
    <source>
        <dbReference type="PROSITE" id="PS51819"/>
    </source>
</evidence>
<dbReference type="OrthoDB" id="9803104at2"/>
<dbReference type="Pfam" id="PF19581">
    <property type="entry name" value="Glyoxalase_7"/>
    <property type="match status" value="1"/>
</dbReference>
<protein>
    <recommendedName>
        <fullName evidence="2">Bleomycin resistance protein</fullName>
    </recommendedName>
</protein>
<comment type="similarity">
    <text evidence="1">Belongs to the bleomycin resistance protein family.</text>
</comment>